<name>A0AAW1X033_RUBAR</name>
<gene>
    <name evidence="1" type="ORF">M0R45_026152</name>
</gene>
<comment type="caution">
    <text evidence="1">The sequence shown here is derived from an EMBL/GenBank/DDBJ whole genome shotgun (WGS) entry which is preliminary data.</text>
</comment>
<dbReference type="EMBL" id="JBEDUW010000005">
    <property type="protein sequence ID" value="KAK9929042.1"/>
    <property type="molecule type" value="Genomic_DNA"/>
</dbReference>
<evidence type="ECO:0000313" key="2">
    <source>
        <dbReference type="Proteomes" id="UP001457282"/>
    </source>
</evidence>
<sequence length="70" mass="7587">MMGEFGAGGCGGKESIRRRLGSWRLQGQQRLIPWWPGLAVELGFLAAARAAKADSVVAWVHGRLQRLVVG</sequence>
<dbReference type="Proteomes" id="UP001457282">
    <property type="component" value="Unassembled WGS sequence"/>
</dbReference>
<dbReference type="AlphaFoldDB" id="A0AAW1X033"/>
<evidence type="ECO:0000313" key="1">
    <source>
        <dbReference type="EMBL" id="KAK9929042.1"/>
    </source>
</evidence>
<accession>A0AAW1X033</accession>
<keyword evidence="2" id="KW-1185">Reference proteome</keyword>
<organism evidence="1 2">
    <name type="scientific">Rubus argutus</name>
    <name type="common">Southern blackberry</name>
    <dbReference type="NCBI Taxonomy" id="59490"/>
    <lineage>
        <taxon>Eukaryota</taxon>
        <taxon>Viridiplantae</taxon>
        <taxon>Streptophyta</taxon>
        <taxon>Embryophyta</taxon>
        <taxon>Tracheophyta</taxon>
        <taxon>Spermatophyta</taxon>
        <taxon>Magnoliopsida</taxon>
        <taxon>eudicotyledons</taxon>
        <taxon>Gunneridae</taxon>
        <taxon>Pentapetalae</taxon>
        <taxon>rosids</taxon>
        <taxon>fabids</taxon>
        <taxon>Rosales</taxon>
        <taxon>Rosaceae</taxon>
        <taxon>Rosoideae</taxon>
        <taxon>Rosoideae incertae sedis</taxon>
        <taxon>Rubus</taxon>
    </lineage>
</organism>
<reference evidence="1 2" key="1">
    <citation type="journal article" date="2023" name="G3 (Bethesda)">
        <title>A chromosome-length genome assembly and annotation of blackberry (Rubus argutus, cv. 'Hillquist').</title>
        <authorList>
            <person name="Bruna T."/>
            <person name="Aryal R."/>
            <person name="Dudchenko O."/>
            <person name="Sargent D.J."/>
            <person name="Mead D."/>
            <person name="Buti M."/>
            <person name="Cavallini A."/>
            <person name="Hytonen T."/>
            <person name="Andres J."/>
            <person name="Pham M."/>
            <person name="Weisz D."/>
            <person name="Mascagni F."/>
            <person name="Usai G."/>
            <person name="Natali L."/>
            <person name="Bassil N."/>
            <person name="Fernandez G.E."/>
            <person name="Lomsadze A."/>
            <person name="Armour M."/>
            <person name="Olukolu B."/>
            <person name="Poorten T."/>
            <person name="Britton C."/>
            <person name="Davik J."/>
            <person name="Ashrafi H."/>
            <person name="Aiden E.L."/>
            <person name="Borodovsky M."/>
            <person name="Worthington M."/>
        </authorList>
    </citation>
    <scope>NUCLEOTIDE SEQUENCE [LARGE SCALE GENOMIC DNA]</scope>
    <source>
        <strain evidence="1">PI 553951</strain>
    </source>
</reference>
<protein>
    <submittedName>
        <fullName evidence="1">Uncharacterized protein</fullName>
    </submittedName>
</protein>
<proteinExistence type="predicted"/>